<proteinExistence type="predicted"/>
<organism evidence="1 2">
    <name type="scientific">Paenibacillus oceani</name>
    <dbReference type="NCBI Taxonomy" id="2772510"/>
    <lineage>
        <taxon>Bacteria</taxon>
        <taxon>Bacillati</taxon>
        <taxon>Bacillota</taxon>
        <taxon>Bacilli</taxon>
        <taxon>Bacillales</taxon>
        <taxon>Paenibacillaceae</taxon>
        <taxon>Paenibacillus</taxon>
    </lineage>
</organism>
<gene>
    <name evidence="1" type="ORF">IDH45_13560</name>
</gene>
<dbReference type="AlphaFoldDB" id="A0A927H110"/>
<evidence type="ECO:0000313" key="2">
    <source>
        <dbReference type="Proteomes" id="UP000639396"/>
    </source>
</evidence>
<comment type="caution">
    <text evidence="1">The sequence shown here is derived from an EMBL/GenBank/DDBJ whole genome shotgun (WGS) entry which is preliminary data.</text>
</comment>
<dbReference type="RefSeq" id="WP_190928434.1">
    <property type="nucleotide sequence ID" value="NZ_JACXJA010000016.1"/>
</dbReference>
<evidence type="ECO:0000313" key="1">
    <source>
        <dbReference type="EMBL" id="MBD2863014.1"/>
    </source>
</evidence>
<accession>A0A927H110</accession>
<protein>
    <submittedName>
        <fullName evidence="1">Uncharacterized protein</fullName>
    </submittedName>
</protein>
<keyword evidence="2" id="KW-1185">Reference proteome</keyword>
<dbReference type="EMBL" id="JACXJA010000016">
    <property type="protein sequence ID" value="MBD2863014.1"/>
    <property type="molecule type" value="Genomic_DNA"/>
</dbReference>
<dbReference type="Proteomes" id="UP000639396">
    <property type="component" value="Unassembled WGS sequence"/>
</dbReference>
<sequence length="178" mass="21022">MKPKLHYLYRDPRYGFTIRVPDWWRPYTVIDRSRSGGETEYDVRFLFKYRGKTYGDVLTISVFKMSRQEWIRQGYDSSPFILIGERNGRLFAYSTPGELPDEFLNKDKSDYDYVKFGRPIRFMRRMVNDDVPKIIEMFRLPGLKPVAPAPYLAKGVAGIMAGCGCRKRITRRRIKRAK</sequence>
<reference evidence="1" key="1">
    <citation type="submission" date="2020-09" db="EMBL/GenBank/DDBJ databases">
        <title>A novel bacterium of genus Paenibacillus, isolated from South China Sea.</title>
        <authorList>
            <person name="Huang H."/>
            <person name="Mo K."/>
            <person name="Hu Y."/>
        </authorList>
    </citation>
    <scope>NUCLEOTIDE SEQUENCE</scope>
    <source>
        <strain evidence="1">IB182363</strain>
    </source>
</reference>
<name>A0A927H110_9BACL</name>